<dbReference type="EMBL" id="UINC01043144">
    <property type="protein sequence ID" value="SVB46763.1"/>
    <property type="molecule type" value="Genomic_DNA"/>
</dbReference>
<organism evidence="2">
    <name type="scientific">marine metagenome</name>
    <dbReference type="NCBI Taxonomy" id="408172"/>
    <lineage>
        <taxon>unclassified sequences</taxon>
        <taxon>metagenomes</taxon>
        <taxon>ecological metagenomes</taxon>
    </lineage>
</organism>
<gene>
    <name evidence="2" type="ORF">METZ01_LOCUS199617</name>
</gene>
<feature type="region of interest" description="Disordered" evidence="1">
    <location>
        <begin position="1"/>
        <end position="21"/>
    </location>
</feature>
<protein>
    <submittedName>
        <fullName evidence="2">Uncharacterized protein</fullName>
    </submittedName>
</protein>
<accession>A0A382E9U8</accession>
<feature type="compositionally biased region" description="Basic and acidic residues" evidence="1">
    <location>
        <begin position="1"/>
        <end position="19"/>
    </location>
</feature>
<name>A0A382E9U8_9ZZZZ</name>
<reference evidence="2" key="1">
    <citation type="submission" date="2018-05" db="EMBL/GenBank/DDBJ databases">
        <authorList>
            <person name="Lanie J.A."/>
            <person name="Ng W.-L."/>
            <person name="Kazmierczak K.M."/>
            <person name="Andrzejewski T.M."/>
            <person name="Davidsen T.M."/>
            <person name="Wayne K.J."/>
            <person name="Tettelin H."/>
            <person name="Glass J.I."/>
            <person name="Rusch D."/>
            <person name="Podicherti R."/>
            <person name="Tsui H.-C.T."/>
            <person name="Winkler M.E."/>
        </authorList>
    </citation>
    <scope>NUCLEOTIDE SEQUENCE</scope>
</reference>
<proteinExistence type="predicted"/>
<dbReference type="AlphaFoldDB" id="A0A382E9U8"/>
<evidence type="ECO:0000256" key="1">
    <source>
        <dbReference type="SAM" id="MobiDB-lite"/>
    </source>
</evidence>
<evidence type="ECO:0000313" key="2">
    <source>
        <dbReference type="EMBL" id="SVB46763.1"/>
    </source>
</evidence>
<sequence length="27" mass="3266">MTQKKIEETEKGRDVEEKVNQPIKFLF</sequence>